<evidence type="ECO:0000259" key="2">
    <source>
        <dbReference type="Pfam" id="PF00586"/>
    </source>
</evidence>
<dbReference type="InterPro" id="IPR036676">
    <property type="entry name" value="PurM-like_C_sf"/>
</dbReference>
<dbReference type="Proteomes" id="UP000291562">
    <property type="component" value="Chromosome"/>
</dbReference>
<feature type="domain" description="PurM-like C-terminal" evidence="3">
    <location>
        <begin position="170"/>
        <end position="318"/>
    </location>
</feature>
<dbReference type="GO" id="GO:0051604">
    <property type="term" value="P:protein maturation"/>
    <property type="evidence" value="ECO:0007669"/>
    <property type="project" value="TreeGrafter"/>
</dbReference>
<dbReference type="AlphaFoldDB" id="A0A411HQN8"/>
<gene>
    <name evidence="4" type="primary">hypE</name>
    <name evidence="4" type="ORF">ELE36_18065</name>
</gene>
<dbReference type="KEGG" id="xbc:ELE36_18065"/>
<proteinExistence type="inferred from homology"/>
<dbReference type="PIRSF" id="PIRSF005644">
    <property type="entry name" value="Hdrgns_mtr_HypE"/>
    <property type="match status" value="1"/>
</dbReference>
<dbReference type="OrthoDB" id="9801934at2"/>
<dbReference type="InterPro" id="IPR010918">
    <property type="entry name" value="PurM-like_C_dom"/>
</dbReference>
<dbReference type="InterPro" id="IPR011854">
    <property type="entry name" value="HypE"/>
</dbReference>
<dbReference type="Pfam" id="PF00586">
    <property type="entry name" value="AIRS"/>
    <property type="match status" value="1"/>
</dbReference>
<organism evidence="4 5">
    <name type="scientific">Pseudolysobacter antarcticus</name>
    <dbReference type="NCBI Taxonomy" id="2511995"/>
    <lineage>
        <taxon>Bacteria</taxon>
        <taxon>Pseudomonadati</taxon>
        <taxon>Pseudomonadota</taxon>
        <taxon>Gammaproteobacteria</taxon>
        <taxon>Lysobacterales</taxon>
        <taxon>Rhodanobacteraceae</taxon>
        <taxon>Pseudolysobacter</taxon>
    </lineage>
</organism>
<feature type="domain" description="PurM-like N-terminal" evidence="2">
    <location>
        <begin position="53"/>
        <end position="158"/>
    </location>
</feature>
<protein>
    <submittedName>
        <fullName evidence="4">Hydrogenase expression/formation protein HypE</fullName>
    </submittedName>
</protein>
<dbReference type="PANTHER" id="PTHR30303:SF0">
    <property type="entry name" value="CARBAMOYL DEHYDRATASE HYPE"/>
    <property type="match status" value="1"/>
</dbReference>
<evidence type="ECO:0000313" key="5">
    <source>
        <dbReference type="Proteomes" id="UP000291562"/>
    </source>
</evidence>
<dbReference type="Gene3D" id="3.90.650.10">
    <property type="entry name" value="PurM-like C-terminal domain"/>
    <property type="match status" value="1"/>
</dbReference>
<reference evidence="4 5" key="1">
    <citation type="submission" date="2019-01" db="EMBL/GenBank/DDBJ databases">
        <title>Pseudolysobacter antarctica gen. nov., sp. nov., isolated from Fildes Peninsula, Antarctica.</title>
        <authorList>
            <person name="Wei Z."/>
            <person name="Peng F."/>
        </authorList>
    </citation>
    <scope>NUCLEOTIDE SEQUENCE [LARGE SCALE GENOMIC DNA]</scope>
    <source>
        <strain evidence="4 5">AQ6-296</strain>
    </source>
</reference>
<evidence type="ECO:0000313" key="4">
    <source>
        <dbReference type="EMBL" id="QBB72762.1"/>
    </source>
</evidence>
<dbReference type="InterPro" id="IPR036921">
    <property type="entry name" value="PurM-like_N_sf"/>
</dbReference>
<keyword evidence="5" id="KW-1185">Reference proteome</keyword>
<accession>A0A411HQN8</accession>
<evidence type="ECO:0000256" key="1">
    <source>
        <dbReference type="ARBA" id="ARBA00006243"/>
    </source>
</evidence>
<dbReference type="EMBL" id="CP035704">
    <property type="protein sequence ID" value="QBB72762.1"/>
    <property type="molecule type" value="Genomic_DNA"/>
</dbReference>
<dbReference type="SUPFAM" id="SSF55326">
    <property type="entry name" value="PurM N-terminal domain-like"/>
    <property type="match status" value="1"/>
</dbReference>
<dbReference type="Pfam" id="PF02769">
    <property type="entry name" value="AIRS_C"/>
    <property type="match status" value="1"/>
</dbReference>
<comment type="similarity">
    <text evidence="1">Belongs to the HypE family.</text>
</comment>
<dbReference type="Gene3D" id="3.30.1330.10">
    <property type="entry name" value="PurM-like, N-terminal domain"/>
    <property type="match status" value="1"/>
</dbReference>
<dbReference type="CDD" id="cd02197">
    <property type="entry name" value="HypE"/>
    <property type="match status" value="1"/>
</dbReference>
<dbReference type="PANTHER" id="PTHR30303">
    <property type="entry name" value="HYDROGENASE ISOENZYMES FORMATION PROTEIN HYPE"/>
    <property type="match status" value="1"/>
</dbReference>
<sequence length="344" mass="35866">MHSRWLGKRITLAHGAGGRAMRELITEIIAPAFDNPLLAPLEDQARIPAEFLQAGESLAFTTDSYVVSPIIFPGGDIGKLAVCGTVNDLAVGGAQPRWLSCGLILEEGLPIDTLIAVLASMGAAAREAGVCIVTGDTKVVGRGAADAIFINTAGIGTIPRGRHTGPRNVRAGDKLVINGTLGDHGIAVMAARNDLALQIPVRSDCAPLNGLIDVMFTAAPGLRWLRDCTRGGLATVANEFAEEGGFSLHLDEAALPVADAVRGACEILGLDPLYLANEGKLAALVAAEDCEALIAAMRTHPLGCDAAVIGEVHAERKGLVVLRSRFGGERVVDLIDGEQLPRIC</sequence>
<dbReference type="SUPFAM" id="SSF56042">
    <property type="entry name" value="PurM C-terminal domain-like"/>
    <property type="match status" value="1"/>
</dbReference>
<dbReference type="NCBIfam" id="TIGR02124">
    <property type="entry name" value="hypE"/>
    <property type="match status" value="1"/>
</dbReference>
<dbReference type="InterPro" id="IPR016188">
    <property type="entry name" value="PurM-like_N"/>
</dbReference>
<evidence type="ECO:0000259" key="3">
    <source>
        <dbReference type="Pfam" id="PF02769"/>
    </source>
</evidence>
<name>A0A411HQN8_9GAMM</name>